<dbReference type="EMBL" id="FNFC01000014">
    <property type="protein sequence ID" value="SDK01144.1"/>
    <property type="molecule type" value="Genomic_DNA"/>
</dbReference>
<sequence>MNDETVQTWLVERSYGQSEDLVTLVYATRDGERHVKQQFSHRMLFDKEVTAGRDVPPDRLEAVADGDTRERYRQEAAQMAENHDPDEEV</sequence>
<organism evidence="3 4">
    <name type="scientific">Halovenus aranensis</name>
    <dbReference type="NCBI Taxonomy" id="890420"/>
    <lineage>
        <taxon>Archaea</taxon>
        <taxon>Methanobacteriati</taxon>
        <taxon>Methanobacteriota</taxon>
        <taxon>Stenosarchaea group</taxon>
        <taxon>Halobacteria</taxon>
        <taxon>Halobacteriales</taxon>
        <taxon>Haloarculaceae</taxon>
        <taxon>Halovenus</taxon>
    </lineage>
</organism>
<dbReference type="Pfam" id="PF25921">
    <property type="entry name" value="DUF7967"/>
    <property type="match status" value="1"/>
</dbReference>
<reference evidence="3 4" key="1">
    <citation type="submission" date="2016-10" db="EMBL/GenBank/DDBJ databases">
        <authorList>
            <person name="de Groot N.N."/>
        </authorList>
    </citation>
    <scope>NUCLEOTIDE SEQUENCE [LARGE SCALE GENOMIC DNA]</scope>
    <source>
        <strain evidence="3 4">IBRC-M10015</strain>
    </source>
</reference>
<dbReference type="InterPro" id="IPR058273">
    <property type="entry name" value="DUF7967"/>
</dbReference>
<feature type="region of interest" description="Disordered" evidence="1">
    <location>
        <begin position="58"/>
        <end position="89"/>
    </location>
</feature>
<feature type="compositionally biased region" description="Basic and acidic residues" evidence="1">
    <location>
        <begin position="58"/>
        <end position="74"/>
    </location>
</feature>
<dbReference type="RefSeq" id="WP_092704010.1">
    <property type="nucleotide sequence ID" value="NZ_FNFC01000014.1"/>
</dbReference>
<evidence type="ECO:0000313" key="4">
    <source>
        <dbReference type="Proteomes" id="UP000198856"/>
    </source>
</evidence>
<proteinExistence type="predicted"/>
<keyword evidence="4" id="KW-1185">Reference proteome</keyword>
<dbReference type="AlphaFoldDB" id="A0A1G8YFH4"/>
<evidence type="ECO:0000259" key="2">
    <source>
        <dbReference type="Pfam" id="PF25921"/>
    </source>
</evidence>
<name>A0A1G8YFH4_9EURY</name>
<feature type="domain" description="DUF7967" evidence="2">
    <location>
        <begin position="3"/>
        <end position="89"/>
    </location>
</feature>
<accession>A0A1G8YFH4</accession>
<protein>
    <recommendedName>
        <fullName evidence="2">DUF7967 domain-containing protein</fullName>
    </recommendedName>
</protein>
<dbReference type="OrthoDB" id="197006at2157"/>
<dbReference type="Proteomes" id="UP000198856">
    <property type="component" value="Unassembled WGS sequence"/>
</dbReference>
<gene>
    <name evidence="3" type="ORF">SAMN05216226_11460</name>
</gene>
<evidence type="ECO:0000256" key="1">
    <source>
        <dbReference type="SAM" id="MobiDB-lite"/>
    </source>
</evidence>
<dbReference type="STRING" id="890420.SAMN05216226_11460"/>
<evidence type="ECO:0000313" key="3">
    <source>
        <dbReference type="EMBL" id="SDK01144.1"/>
    </source>
</evidence>